<evidence type="ECO:0000313" key="2">
    <source>
        <dbReference type="EnsemblPlants" id="ONIVA07G05310.1"/>
    </source>
</evidence>
<dbReference type="Gramene" id="ONIVA07G05310.1">
    <property type="protein sequence ID" value="ONIVA07G05310.1"/>
    <property type="gene ID" value="ONIVA07G05310"/>
</dbReference>
<dbReference type="PANTHER" id="PTHR33085">
    <property type="entry name" value="OS12G0113100 PROTEIN-RELATED"/>
    <property type="match status" value="1"/>
</dbReference>
<reference evidence="2" key="1">
    <citation type="submission" date="2015-04" db="UniProtKB">
        <authorList>
            <consortium name="EnsemblPlants"/>
        </authorList>
    </citation>
    <scope>IDENTIFICATION</scope>
    <source>
        <strain evidence="2">SL10</strain>
    </source>
</reference>
<dbReference type="EnsemblPlants" id="ONIVA07G05310.1">
    <property type="protein sequence ID" value="ONIVA07G05310.1"/>
    <property type="gene ID" value="ONIVA07G05310"/>
</dbReference>
<feature type="region of interest" description="Disordered" evidence="1">
    <location>
        <begin position="1"/>
        <end position="54"/>
    </location>
</feature>
<protein>
    <recommendedName>
        <fullName evidence="4">DUF1618 domain-containing protein</fullName>
    </recommendedName>
</protein>
<dbReference type="AlphaFoldDB" id="A0A0E0HXX3"/>
<name>A0A0E0HXX3_ORYNI</name>
<proteinExistence type="predicted"/>
<evidence type="ECO:0000313" key="3">
    <source>
        <dbReference type="Proteomes" id="UP000006591"/>
    </source>
</evidence>
<reference evidence="2" key="2">
    <citation type="submission" date="2018-04" db="EMBL/GenBank/DDBJ databases">
        <title>OnivRS2 (Oryza nivara Reference Sequence Version 2).</title>
        <authorList>
            <person name="Zhang J."/>
            <person name="Kudrna D."/>
            <person name="Lee S."/>
            <person name="Talag J."/>
            <person name="Rajasekar S."/>
            <person name="Welchert J."/>
            <person name="Hsing Y.-I."/>
            <person name="Wing R.A."/>
        </authorList>
    </citation>
    <scope>NUCLEOTIDE SEQUENCE [LARGE SCALE GENOMIC DNA]</scope>
    <source>
        <strain evidence="2">SL10</strain>
    </source>
</reference>
<evidence type="ECO:0000256" key="1">
    <source>
        <dbReference type="SAM" id="MobiDB-lite"/>
    </source>
</evidence>
<keyword evidence="3" id="KW-1185">Reference proteome</keyword>
<dbReference type="PANTHER" id="PTHR33085:SF60">
    <property type="entry name" value="OS04G0422800 PROTEIN"/>
    <property type="match status" value="1"/>
</dbReference>
<sequence>MSSEIIMSSKRPCRESEEEDERHCSSSNSSNTKKKKRACRESEEKDERHCSSSTKKKNLMLGLVPCSSHNHNHKQRHLYLVLDDWEAGYSIHKVVDDDFGARPAAAAAKHNPLIRIQAQHAYSRFFAAHGTKIIAMHPASFSPGIPVFDTRTLEMAVYPPPKSRSIICPPVYASVGDRLVTFVHQYLEVLGPHPPRSAAVDDDDEPEPPPWSWTTVEPLPQFHSGLVTGYALHPDGRTIFMSIEDCVTFGTRKSTFSFDAGRLEWTRVGDWMLPFEGQAHYDRELDAWVGICRYGEGTGHLCCCDVPPSPAADAACTTTTLPAWKFCKEVMFKKGFTGYWGATLVYMGDSRFCLVDCRVPDDCDVRTTLRVLTITSFGLKYDKAGELVTTRYRAYASISYQIAGKFKRLEDPIAFWM</sequence>
<dbReference type="eggNOG" id="ENOG502R411">
    <property type="taxonomic scope" value="Eukaryota"/>
</dbReference>
<dbReference type="HOGENOM" id="CLU_021283_0_1_1"/>
<dbReference type="InterPro" id="IPR012871">
    <property type="entry name" value="DUF1668_ORYSA"/>
</dbReference>
<feature type="compositionally biased region" description="Basic and acidic residues" evidence="1">
    <location>
        <begin position="39"/>
        <end position="50"/>
    </location>
</feature>
<dbReference type="Pfam" id="PF07893">
    <property type="entry name" value="DUF1668"/>
    <property type="match status" value="1"/>
</dbReference>
<organism evidence="2">
    <name type="scientific">Oryza nivara</name>
    <name type="common">Indian wild rice</name>
    <name type="synonym">Oryza sativa f. spontanea</name>
    <dbReference type="NCBI Taxonomy" id="4536"/>
    <lineage>
        <taxon>Eukaryota</taxon>
        <taxon>Viridiplantae</taxon>
        <taxon>Streptophyta</taxon>
        <taxon>Embryophyta</taxon>
        <taxon>Tracheophyta</taxon>
        <taxon>Spermatophyta</taxon>
        <taxon>Magnoliopsida</taxon>
        <taxon>Liliopsida</taxon>
        <taxon>Poales</taxon>
        <taxon>Poaceae</taxon>
        <taxon>BOP clade</taxon>
        <taxon>Oryzoideae</taxon>
        <taxon>Oryzeae</taxon>
        <taxon>Oryzinae</taxon>
        <taxon>Oryza</taxon>
    </lineage>
</organism>
<dbReference type="Proteomes" id="UP000006591">
    <property type="component" value="Chromosome 7"/>
</dbReference>
<evidence type="ECO:0008006" key="4">
    <source>
        <dbReference type="Google" id="ProtNLM"/>
    </source>
</evidence>
<accession>A0A0E0HXX3</accession>
<dbReference type="OMA" id="HAYSRFF"/>